<evidence type="ECO:0000313" key="2">
    <source>
        <dbReference type="Proteomes" id="UP000518266"/>
    </source>
</evidence>
<sequence>MEALIRCLGPKRRQAWGHHITVLTTVYWLEHGLSYSVVSRASLRSKVWSTKEWRTSLLSGNLGSEVDRAGETDWQTKSRLLTTTRSSCTTTIIVKREFHLGPVFMEAEVDGSTSSWLSEPDSVAWLWTASVDVEPLPEATAAVAESIRVGGSMDGLPPMASCMAVKYMWLLWPLPVGPCPGWGASQILQKHKREVKLYYSSCAEQTQPWFHRHT</sequence>
<gene>
    <name evidence="1" type="ORF">F7725_009648</name>
</gene>
<reference evidence="1 2" key="1">
    <citation type="submission" date="2020-03" db="EMBL/GenBank/DDBJ databases">
        <title>Dissostichus mawsoni Genome sequencing and assembly.</title>
        <authorList>
            <person name="Park H."/>
        </authorList>
    </citation>
    <scope>NUCLEOTIDE SEQUENCE [LARGE SCALE GENOMIC DNA]</scope>
    <source>
        <strain evidence="1">DM0001</strain>
        <tissue evidence="1">Muscle</tissue>
    </source>
</reference>
<organism evidence="1 2">
    <name type="scientific">Dissostichus mawsoni</name>
    <name type="common">Antarctic cod</name>
    <dbReference type="NCBI Taxonomy" id="36200"/>
    <lineage>
        <taxon>Eukaryota</taxon>
        <taxon>Metazoa</taxon>
        <taxon>Chordata</taxon>
        <taxon>Craniata</taxon>
        <taxon>Vertebrata</taxon>
        <taxon>Euteleostomi</taxon>
        <taxon>Actinopterygii</taxon>
        <taxon>Neopterygii</taxon>
        <taxon>Teleostei</taxon>
        <taxon>Neoteleostei</taxon>
        <taxon>Acanthomorphata</taxon>
        <taxon>Eupercaria</taxon>
        <taxon>Perciformes</taxon>
        <taxon>Notothenioidei</taxon>
        <taxon>Nototheniidae</taxon>
        <taxon>Dissostichus</taxon>
    </lineage>
</organism>
<dbReference type="Proteomes" id="UP000518266">
    <property type="component" value="Unassembled WGS sequence"/>
</dbReference>
<name>A0A7J5XLK6_DISMA</name>
<keyword evidence="2" id="KW-1185">Reference proteome</keyword>
<dbReference type="AlphaFoldDB" id="A0A7J5XLK6"/>
<comment type="caution">
    <text evidence="1">The sequence shown here is derived from an EMBL/GenBank/DDBJ whole genome shotgun (WGS) entry which is preliminary data.</text>
</comment>
<protein>
    <submittedName>
        <fullName evidence="1">Uncharacterized protein</fullName>
    </submittedName>
</protein>
<evidence type="ECO:0000313" key="1">
    <source>
        <dbReference type="EMBL" id="KAF3837880.1"/>
    </source>
</evidence>
<dbReference type="EMBL" id="JAAKFY010000022">
    <property type="protein sequence ID" value="KAF3837880.1"/>
    <property type="molecule type" value="Genomic_DNA"/>
</dbReference>
<accession>A0A7J5XLK6</accession>
<proteinExistence type="predicted"/>